<reference evidence="2" key="1">
    <citation type="journal article" date="2018" name="Int. J. Biol. Macromol.">
        <title>Genomic perspectives of spider silk genes through target capture sequencing: Conservation of stabilization mechanisms and homology-based structural models of spidroin terminal regions.</title>
        <authorList>
            <person name="Collin M.A."/>
            <person name="Clarke T.H.III."/>
            <person name="Ayoub N.A."/>
            <person name="Hayashi C.Y."/>
        </authorList>
    </citation>
    <scope>NUCLEOTIDE SEQUENCE</scope>
</reference>
<evidence type="ECO:0000313" key="2">
    <source>
        <dbReference type="EMBL" id="AWK58744.1"/>
    </source>
</evidence>
<proteinExistence type="predicted"/>
<dbReference type="InterPro" id="IPR021001">
    <property type="entry name" value="Spidroin_C"/>
</dbReference>
<dbReference type="AlphaFoldDB" id="A0A2S2B4R3"/>
<dbReference type="SMR" id="A0A2S2B4R3"/>
<protein>
    <submittedName>
        <fullName evidence="2">Tubuliform spidroin 1 variant 1</fullName>
    </submittedName>
</protein>
<dbReference type="Pfam" id="PF11260">
    <property type="entry name" value="Spidroin_MaSp"/>
    <property type="match status" value="1"/>
</dbReference>
<gene>
    <name evidence="2" type="primary">TuSp1</name>
</gene>
<dbReference type="EMBL" id="MF955801">
    <property type="protein sequence ID" value="AWK58744.1"/>
    <property type="molecule type" value="Genomic_DNA"/>
</dbReference>
<name>A0A2S2B4R3_LATHE</name>
<accession>A0A2S2B4R3</accession>
<feature type="domain" description="Spidroin C-terminal" evidence="1">
    <location>
        <begin position="81"/>
        <end position="164"/>
    </location>
</feature>
<sequence length="183" mass="18167">MGEQGILTQENASSLASSVANALSASSSLVPSAISTGVPGLIVGPSIVSSLNAPIAGFAVPGVAQVIVPTAYSTLLAPVLSPAGLASTAATSRINDIAQSLSSTLSSGSQLAPDNVLPALIQLSSSIQSGNPDLDPAGVLIESLLEYTSALLALLQNAQITTFDAATLPAFNTALVNYLVPLV</sequence>
<dbReference type="InterPro" id="IPR038542">
    <property type="entry name" value="Spidroin_C_sf"/>
</dbReference>
<dbReference type="Gene3D" id="1.10.10.1350">
    <property type="entry name" value="Spidroin domain, C-terminal domain"/>
    <property type="match status" value="1"/>
</dbReference>
<evidence type="ECO:0000259" key="1">
    <source>
        <dbReference type="Pfam" id="PF11260"/>
    </source>
</evidence>
<organism evidence="2">
    <name type="scientific">Latrodectus hesperus</name>
    <name type="common">Western black widow spider</name>
    <dbReference type="NCBI Taxonomy" id="256737"/>
    <lineage>
        <taxon>Eukaryota</taxon>
        <taxon>Metazoa</taxon>
        <taxon>Ecdysozoa</taxon>
        <taxon>Arthropoda</taxon>
        <taxon>Chelicerata</taxon>
        <taxon>Arachnida</taxon>
        <taxon>Araneae</taxon>
        <taxon>Araneomorphae</taxon>
        <taxon>Entelegynae</taxon>
        <taxon>Araneoidea</taxon>
        <taxon>Theridiidae</taxon>
        <taxon>Latrodectus</taxon>
    </lineage>
</organism>